<dbReference type="EMBL" id="AF222060">
    <property type="protein sequence ID" value="AAL55001.2"/>
    <property type="molecule type" value="Genomic_DNA"/>
</dbReference>
<feature type="region of interest" description="Disordered" evidence="1">
    <location>
        <begin position="223"/>
        <end position="281"/>
    </location>
</feature>
<dbReference type="RefSeq" id="NP_542581.2">
    <property type="nucleotide sequence ID" value="NC_003345.2"/>
</dbReference>
<dbReference type="GeneID" id="929641"/>
<protein>
    <recommendedName>
        <fullName evidence="2">Glycine-rich domain-containing protein</fullName>
    </recommendedName>
</protein>
<name>Q8V6M2_9CAUD</name>
<feature type="compositionally biased region" description="Gly residues" evidence="1">
    <location>
        <begin position="232"/>
        <end position="243"/>
    </location>
</feature>
<evidence type="ECO:0000259" key="2">
    <source>
        <dbReference type="Pfam" id="PF21722"/>
    </source>
</evidence>
<gene>
    <name evidence="3" type="ORF">HrrHF2_520</name>
</gene>
<reference evidence="3 4" key="2">
    <citation type="journal article" date="2002" name="Mol. Microbiol.">
        <title>HF2: a double-stranded DNA tailed haloarchaeal virus with a mosaic genome.</title>
        <authorList>
            <person name="Tang S.L."/>
            <person name="Nuttall S."/>
            <person name="Ngui K."/>
            <person name="Fisher C."/>
            <person name="Lopez P."/>
            <person name="Dyall-Smith M."/>
        </authorList>
    </citation>
    <scope>NUCLEOTIDE SEQUENCE</scope>
</reference>
<accession>Q8V6M2</accession>
<feature type="domain" description="Glycine-rich" evidence="2">
    <location>
        <begin position="27"/>
        <end position="295"/>
    </location>
</feature>
<dbReference type="Pfam" id="PF21722">
    <property type="entry name" value="Gly_rich_2"/>
    <property type="match status" value="1"/>
</dbReference>
<dbReference type="InterPro" id="IPR049304">
    <property type="entry name" value="Gly_rich_dom"/>
</dbReference>
<reference evidence="4" key="1">
    <citation type="journal article" date="1995" name="J. Virol.">
        <title>Halophage HF2: genome organization and replication strategy.</title>
        <authorList>
            <person name="Nuttall S.D."/>
            <person name="Dyall-Smith M.L."/>
        </authorList>
    </citation>
    <scope>NUCLEOTIDE SEQUENCE [LARGE SCALE GENOMIC DNA]</scope>
</reference>
<evidence type="ECO:0000256" key="1">
    <source>
        <dbReference type="SAM" id="MobiDB-lite"/>
    </source>
</evidence>
<proteinExistence type="predicted"/>
<organism evidence="3 4">
    <name type="scientific">Halorubrum phage HF2</name>
    <dbReference type="NCBI Taxonomy" id="33771"/>
    <lineage>
        <taxon>Viruses</taxon>
        <taxon>Duplodnaviria</taxon>
        <taxon>Heunggongvirae</taxon>
        <taxon>Uroviricota</taxon>
        <taxon>Caudoviricetes</taxon>
        <taxon>Thumleimavirales</taxon>
        <taxon>Hafunaviridae</taxon>
        <taxon>Haloferacalesvirus</taxon>
        <taxon>Haloferacalesvirus HF2</taxon>
    </lineage>
</organism>
<dbReference type="Proteomes" id="UP000000877">
    <property type="component" value="Segment"/>
</dbReference>
<sequence length="297" mass="28346">MANSYVYVNGSWEEITRKQTTHIESFTTTGTHTWSNPGVSEVEVLVVGGGGGGGGSPHGAGGGAGGLIHKTSYPVSGDVTLTVGAGGAGGEGDNGDWDTSHGHNGEDSTFGDLTAIGGGGGGAYTSRISSDYGGRDGGSGGGATDESQPGSALQPATDGGYGHGSIHGRINEYSSGGGGAGEPGDADGDSQGGDGMDFSSTFGTQYGENGWFAGGGGGSVYSTTASGPNGRSLGGNGGGGNGGVEVSDGSGLNVGEDAMPNTGGGGGGSERDSSLSASSDAYGGDGGSGIVILKYVY</sequence>
<feature type="region of interest" description="Disordered" evidence="1">
    <location>
        <begin position="82"/>
        <end position="202"/>
    </location>
</feature>
<evidence type="ECO:0000313" key="3">
    <source>
        <dbReference type="EMBL" id="AAL55001.2"/>
    </source>
</evidence>
<evidence type="ECO:0000313" key="4">
    <source>
        <dbReference type="Proteomes" id="UP000000877"/>
    </source>
</evidence>
<dbReference type="KEGG" id="vg:929641"/>